<dbReference type="PANTHER" id="PTHR43343:SF3">
    <property type="entry name" value="PROTEASE DO-LIKE 8, CHLOROPLASTIC"/>
    <property type="match status" value="1"/>
</dbReference>
<keyword evidence="8" id="KW-1185">Reference proteome</keyword>
<keyword evidence="4" id="KW-1133">Transmembrane helix</keyword>
<dbReference type="Pfam" id="PF00498">
    <property type="entry name" value="FHA"/>
    <property type="match status" value="1"/>
</dbReference>
<evidence type="ECO:0000256" key="3">
    <source>
        <dbReference type="ARBA" id="ARBA00022825"/>
    </source>
</evidence>
<protein>
    <submittedName>
        <fullName evidence="7">Trypsin-like peptidase domain-containing protein</fullName>
    </submittedName>
</protein>
<dbReference type="PRINTS" id="PR00834">
    <property type="entry name" value="PROTEASES2C"/>
</dbReference>
<evidence type="ECO:0000256" key="5">
    <source>
        <dbReference type="SAM" id="SignalP"/>
    </source>
</evidence>
<feature type="signal peptide" evidence="5">
    <location>
        <begin position="1"/>
        <end position="26"/>
    </location>
</feature>
<dbReference type="InterPro" id="IPR000253">
    <property type="entry name" value="FHA_dom"/>
</dbReference>
<keyword evidence="3" id="KW-0720">Serine protease</keyword>
<accession>A0ABT2WJG4</accession>
<dbReference type="SUPFAM" id="SSF50494">
    <property type="entry name" value="Trypsin-like serine proteases"/>
    <property type="match status" value="1"/>
</dbReference>
<dbReference type="EMBL" id="JAOUSE010000083">
    <property type="protein sequence ID" value="MCU9595833.1"/>
    <property type="molecule type" value="Genomic_DNA"/>
</dbReference>
<name>A0ABT2WJG4_9BACI</name>
<dbReference type="Proteomes" id="UP001208656">
    <property type="component" value="Unassembled WGS sequence"/>
</dbReference>
<feature type="transmembrane region" description="Helical" evidence="4">
    <location>
        <begin position="257"/>
        <end position="281"/>
    </location>
</feature>
<keyword evidence="4" id="KW-0812">Transmembrane</keyword>
<dbReference type="SMART" id="SM00240">
    <property type="entry name" value="FHA"/>
    <property type="match status" value="1"/>
</dbReference>
<dbReference type="InterPro" id="IPR008984">
    <property type="entry name" value="SMAD_FHA_dom_sf"/>
</dbReference>
<evidence type="ECO:0000256" key="2">
    <source>
        <dbReference type="ARBA" id="ARBA00022801"/>
    </source>
</evidence>
<dbReference type="SUPFAM" id="SSF49879">
    <property type="entry name" value="SMAD/FHA domain"/>
    <property type="match status" value="1"/>
</dbReference>
<evidence type="ECO:0000256" key="1">
    <source>
        <dbReference type="ARBA" id="ARBA00022670"/>
    </source>
</evidence>
<keyword evidence="2" id="KW-0378">Hydrolase</keyword>
<dbReference type="InterPro" id="IPR009003">
    <property type="entry name" value="Peptidase_S1_PA"/>
</dbReference>
<feature type="chain" id="PRO_5045916848" evidence="5">
    <location>
        <begin position="27"/>
        <end position="429"/>
    </location>
</feature>
<dbReference type="InterPro" id="IPR051201">
    <property type="entry name" value="Chloro_Bact_Ser_Proteases"/>
</dbReference>
<dbReference type="Gene3D" id="2.40.10.120">
    <property type="match status" value="1"/>
</dbReference>
<dbReference type="PANTHER" id="PTHR43343">
    <property type="entry name" value="PEPTIDASE S12"/>
    <property type="match status" value="1"/>
</dbReference>
<evidence type="ECO:0000259" key="6">
    <source>
        <dbReference type="PROSITE" id="PS50006"/>
    </source>
</evidence>
<reference evidence="7 8" key="1">
    <citation type="submission" date="2022-10" db="EMBL/GenBank/DDBJ databases">
        <title>Description of Fervidibacillus gen. nov. in the family Fervidibacillaceae fam. nov. with two species, Fervidibacillus albus sp. nov., and Fervidibacillus halotolerans sp. nov., isolated from tidal flat sediments.</title>
        <authorList>
            <person name="Kwon K.K."/>
            <person name="Yang S.-H."/>
        </authorList>
    </citation>
    <scope>NUCLEOTIDE SEQUENCE [LARGE SCALE GENOMIC DNA]</scope>
    <source>
        <strain evidence="7 8">DSM 23332</strain>
    </source>
</reference>
<dbReference type="RefSeq" id="WP_173658986.1">
    <property type="nucleotide sequence ID" value="NZ_JAOUSE010000083.1"/>
</dbReference>
<dbReference type="Pfam" id="PF13365">
    <property type="entry name" value="Trypsin_2"/>
    <property type="match status" value="1"/>
</dbReference>
<evidence type="ECO:0000256" key="4">
    <source>
        <dbReference type="SAM" id="Phobius"/>
    </source>
</evidence>
<keyword evidence="5" id="KW-0732">Signal</keyword>
<evidence type="ECO:0000313" key="7">
    <source>
        <dbReference type="EMBL" id="MCU9595833.1"/>
    </source>
</evidence>
<organism evidence="7 8">
    <name type="scientific">Pallidibacillus thermolactis</name>
    <dbReference type="NCBI Taxonomy" id="251051"/>
    <lineage>
        <taxon>Bacteria</taxon>
        <taxon>Bacillati</taxon>
        <taxon>Bacillota</taxon>
        <taxon>Bacilli</taxon>
        <taxon>Bacillales</taxon>
        <taxon>Bacillaceae</taxon>
        <taxon>Pallidibacillus</taxon>
    </lineage>
</organism>
<proteinExistence type="predicted"/>
<evidence type="ECO:0000313" key="8">
    <source>
        <dbReference type="Proteomes" id="UP001208656"/>
    </source>
</evidence>
<keyword evidence="4" id="KW-0472">Membrane</keyword>
<dbReference type="CDD" id="cd00060">
    <property type="entry name" value="FHA"/>
    <property type="match status" value="1"/>
</dbReference>
<gene>
    <name evidence="7" type="ORF">OEV82_15615</name>
</gene>
<feature type="domain" description="FHA" evidence="6">
    <location>
        <begin position="342"/>
        <end position="394"/>
    </location>
</feature>
<keyword evidence="1" id="KW-0645">Protease</keyword>
<sequence length="429" mass="48487">MKQIKKIFQTCLILFLFLISIKPVQANISTEENMQSTVMVVIYSNSNSVETGSGFVVSDYHIVTNFHVISGYEFDFPIYILLDEETRIEVSVIWSSEIKDLAILEAEEPLYRPIVKFTSSEEMEVRDRVYAMGFPSAATEGMDGSSLTTVKTTEGIISAKVYSELDVALFQTDTPLNPGNSGGPLFSDWGTVIGINSSASLAYGMIIDEDGQVVPERIRKGDGINWAIQVDELLVELDELGIDYELVPRPKETQWNMINILVMVFASASFLLAIITLYLLFVKKDRNVRRKQRMYKQASFLSNNNHPIHPTTSLPPRIQLHPYLIGIHGQYAGKVFPVTEPIIIGSNPSVCHLVISSEEISPKHCAIAFYPKQKQFILFDYNSKNGTFLENGTQIPGQYQFLIQHKQRFYIGSEKHMFEVQLRTSDKEK</sequence>
<comment type="caution">
    <text evidence="7">The sequence shown here is derived from an EMBL/GenBank/DDBJ whole genome shotgun (WGS) entry which is preliminary data.</text>
</comment>
<dbReference type="Gene3D" id="2.60.200.20">
    <property type="match status" value="1"/>
</dbReference>
<dbReference type="InterPro" id="IPR001940">
    <property type="entry name" value="Peptidase_S1C"/>
</dbReference>
<dbReference type="PROSITE" id="PS50006">
    <property type="entry name" value="FHA_DOMAIN"/>
    <property type="match status" value="1"/>
</dbReference>